<keyword evidence="1" id="KW-0963">Cytoplasm</keyword>
<evidence type="ECO:0000313" key="10">
    <source>
        <dbReference type="EMBL" id="CAB4830475.1"/>
    </source>
</evidence>
<dbReference type="SUPFAM" id="SSF47781">
    <property type="entry name" value="RuvA domain 2-like"/>
    <property type="match status" value="1"/>
</dbReference>
<dbReference type="InterPro" id="IPR004791">
    <property type="entry name" value="UvrC"/>
</dbReference>
<dbReference type="SUPFAM" id="SSF82771">
    <property type="entry name" value="GIY-YIG endonuclease"/>
    <property type="match status" value="1"/>
</dbReference>
<dbReference type="PROSITE" id="PS50164">
    <property type="entry name" value="GIY_YIG"/>
    <property type="match status" value="1"/>
</dbReference>
<dbReference type="SMART" id="SM00465">
    <property type="entry name" value="GIYc"/>
    <property type="match status" value="1"/>
</dbReference>
<dbReference type="Pfam" id="PF01541">
    <property type="entry name" value="GIY-YIG"/>
    <property type="match status" value="1"/>
</dbReference>
<evidence type="ECO:0000256" key="5">
    <source>
        <dbReference type="ARBA" id="ARBA00023204"/>
    </source>
</evidence>
<dbReference type="HAMAP" id="MF_00203">
    <property type="entry name" value="UvrC"/>
    <property type="match status" value="1"/>
</dbReference>
<dbReference type="FunFam" id="3.40.1440.10:FF:000001">
    <property type="entry name" value="UvrABC system protein C"/>
    <property type="match status" value="1"/>
</dbReference>
<keyword evidence="4" id="KW-0267">Excision nuclease</keyword>
<dbReference type="EMBL" id="CAFBLT010000004">
    <property type="protein sequence ID" value="CAB4884571.1"/>
    <property type="molecule type" value="Genomic_DNA"/>
</dbReference>
<accession>A0A6J7EQQ3</accession>
<feature type="domain" description="UvrC family homology region profile" evidence="9">
    <location>
        <begin position="262"/>
        <end position="500"/>
    </location>
</feature>
<dbReference type="PANTHER" id="PTHR30562">
    <property type="entry name" value="UVRC/OXIDOREDUCTASE"/>
    <property type="match status" value="1"/>
</dbReference>
<dbReference type="InterPro" id="IPR050066">
    <property type="entry name" value="UvrABC_protein_C"/>
</dbReference>
<reference evidence="11" key="1">
    <citation type="submission" date="2020-05" db="EMBL/GenBank/DDBJ databases">
        <authorList>
            <person name="Chiriac C."/>
            <person name="Salcher M."/>
            <person name="Ghai R."/>
            <person name="Kavagutti S V."/>
        </authorList>
    </citation>
    <scope>NUCLEOTIDE SEQUENCE</scope>
</reference>
<dbReference type="PANTHER" id="PTHR30562:SF1">
    <property type="entry name" value="UVRABC SYSTEM PROTEIN C"/>
    <property type="match status" value="1"/>
</dbReference>
<dbReference type="Pfam" id="PF02151">
    <property type="entry name" value="UVR"/>
    <property type="match status" value="1"/>
</dbReference>
<dbReference type="Gene3D" id="4.10.860.10">
    <property type="entry name" value="UVR domain"/>
    <property type="match status" value="1"/>
</dbReference>
<dbReference type="SUPFAM" id="SSF46600">
    <property type="entry name" value="C-terminal UvrC-binding domain of UvrB"/>
    <property type="match status" value="1"/>
</dbReference>
<gene>
    <name evidence="10" type="ORF">UFOPK3164_01119</name>
    <name evidence="11" type="ORF">UFOPK3427_01920</name>
    <name evidence="12" type="ORF">UFOPK4112_01198</name>
</gene>
<evidence type="ECO:0000313" key="11">
    <source>
        <dbReference type="EMBL" id="CAB4884571.1"/>
    </source>
</evidence>
<dbReference type="EMBL" id="CAFBPM010000011">
    <property type="protein sequence ID" value="CAB5025675.1"/>
    <property type="molecule type" value="Genomic_DNA"/>
</dbReference>
<feature type="domain" description="UVR" evidence="7">
    <location>
        <begin position="211"/>
        <end position="246"/>
    </location>
</feature>
<dbReference type="GO" id="GO:0006289">
    <property type="term" value="P:nucleotide-excision repair"/>
    <property type="evidence" value="ECO:0007669"/>
    <property type="project" value="InterPro"/>
</dbReference>
<sequence>MKCHDGEVKNRPTRETIPDQPGCYQFLDEQGRVLYVGKARSLRNRVTSYFQDPRSLHPRTAQMVAAASKVDWVVTASEVDALELEHSLIQSFLPHYNIRLKDDKSYPWLALTMAHEWPRPVVTRGVRRKGTRYFGPFSHARSLRQTVDLLLPTFPVRSCPDKKFDRHKRSGRPCLLFDIERCSGPCIGAVEPEVYAKHLEGFIDFFSGNISPIVGAIESRMKQASADLDFEKAAKLRDDIEAMNEAAKTQELVLADNENLDVVGVRHDDLQIAAVSIHIRHGRIVGRSVSVADLVEALDDQTLQATVLRDVYGDPASYVPGLIALSHDVGEDQTLRDWLSERRGTPVHLTTPKRGQKRHLIELAELNATETLERDRLRRASDYNSRSRALVELQEALSLPRPPFRIECYDMSHLQGSSYVGSMVVFEDGLPVKKAYRHFTVKSVEGNDDYAAMAEVLRRRLLRWREEPRTKTGTRGFAAPADLLLIDGGKGQLGVVVDILQELRLTEVTEVASLAKKFEEVFRPASREPVRLERGSEALFLLQRIRDEAHRFAIGFHRSTRGKAMTASILDGIPGLGPSRQERLLDRFGSVEALRGLSPADLQAEAWLPSTVGQAVFDALHPRPGASGTTGPQKTAEFSDG</sequence>
<dbReference type="Pfam" id="PF22920">
    <property type="entry name" value="UvrC_RNaseH"/>
    <property type="match status" value="1"/>
</dbReference>
<dbReference type="Gene3D" id="3.30.420.340">
    <property type="entry name" value="UvrC, RNAse H endonuclease domain"/>
    <property type="match status" value="1"/>
</dbReference>
<evidence type="ECO:0000259" key="7">
    <source>
        <dbReference type="PROSITE" id="PS50151"/>
    </source>
</evidence>
<dbReference type="CDD" id="cd10434">
    <property type="entry name" value="GIY-YIG_UvrC_Cho"/>
    <property type="match status" value="1"/>
</dbReference>
<dbReference type="PROSITE" id="PS50165">
    <property type="entry name" value="UVRC"/>
    <property type="match status" value="1"/>
</dbReference>
<dbReference type="Gene3D" id="3.40.1440.10">
    <property type="entry name" value="GIY-YIG endonuclease"/>
    <property type="match status" value="1"/>
</dbReference>
<evidence type="ECO:0000313" key="12">
    <source>
        <dbReference type="EMBL" id="CAB5025675.1"/>
    </source>
</evidence>
<evidence type="ECO:0000259" key="9">
    <source>
        <dbReference type="PROSITE" id="PS50165"/>
    </source>
</evidence>
<proteinExistence type="inferred from homology"/>
<evidence type="ECO:0000256" key="1">
    <source>
        <dbReference type="ARBA" id="ARBA00022490"/>
    </source>
</evidence>
<name>A0A6J7EQQ3_9ZZZZ</name>
<dbReference type="InterPro" id="IPR010994">
    <property type="entry name" value="RuvA_2-like"/>
</dbReference>
<dbReference type="GO" id="GO:0009380">
    <property type="term" value="C:excinuclease repair complex"/>
    <property type="evidence" value="ECO:0007669"/>
    <property type="project" value="InterPro"/>
</dbReference>
<feature type="region of interest" description="Disordered" evidence="6">
    <location>
        <begin position="620"/>
        <end position="641"/>
    </location>
</feature>
<dbReference type="InterPro" id="IPR038476">
    <property type="entry name" value="UvrC_RNase_H_dom_sf"/>
</dbReference>
<dbReference type="Gene3D" id="1.10.150.20">
    <property type="entry name" value="5' to 3' exonuclease, C-terminal subdomain"/>
    <property type="match status" value="1"/>
</dbReference>
<evidence type="ECO:0000256" key="6">
    <source>
        <dbReference type="SAM" id="MobiDB-lite"/>
    </source>
</evidence>
<dbReference type="InterPro" id="IPR035901">
    <property type="entry name" value="GIY-YIG_endonuc_sf"/>
</dbReference>
<dbReference type="PROSITE" id="PS50151">
    <property type="entry name" value="UVR"/>
    <property type="match status" value="1"/>
</dbReference>
<keyword evidence="5" id="KW-0234">DNA repair</keyword>
<dbReference type="InterPro" id="IPR001943">
    <property type="entry name" value="UVR_dom"/>
</dbReference>
<dbReference type="InterPro" id="IPR047296">
    <property type="entry name" value="GIY-YIG_UvrC_Cho"/>
</dbReference>
<evidence type="ECO:0000259" key="8">
    <source>
        <dbReference type="PROSITE" id="PS50164"/>
    </source>
</evidence>
<protein>
    <submittedName>
        <fullName evidence="11">Unannotated protein</fullName>
    </submittedName>
</protein>
<dbReference type="NCBIfam" id="TIGR00194">
    <property type="entry name" value="uvrC"/>
    <property type="match status" value="1"/>
</dbReference>
<dbReference type="EMBL" id="CAFABE010000052">
    <property type="protein sequence ID" value="CAB4830475.1"/>
    <property type="molecule type" value="Genomic_DNA"/>
</dbReference>
<dbReference type="InterPro" id="IPR001162">
    <property type="entry name" value="UvrC_RNase_H_dom"/>
</dbReference>
<organism evidence="11">
    <name type="scientific">freshwater metagenome</name>
    <dbReference type="NCBI Taxonomy" id="449393"/>
    <lineage>
        <taxon>unclassified sequences</taxon>
        <taxon>metagenomes</taxon>
        <taxon>ecological metagenomes</taxon>
    </lineage>
</organism>
<dbReference type="InterPro" id="IPR036876">
    <property type="entry name" value="UVR_dom_sf"/>
</dbReference>
<evidence type="ECO:0000256" key="3">
    <source>
        <dbReference type="ARBA" id="ARBA00022769"/>
    </source>
</evidence>
<keyword evidence="3" id="KW-0228">DNA excision</keyword>
<evidence type="ECO:0000256" key="4">
    <source>
        <dbReference type="ARBA" id="ARBA00022881"/>
    </source>
</evidence>
<evidence type="ECO:0000256" key="2">
    <source>
        <dbReference type="ARBA" id="ARBA00022763"/>
    </source>
</evidence>
<dbReference type="NCBIfam" id="NF001824">
    <property type="entry name" value="PRK00558.1-5"/>
    <property type="match status" value="1"/>
</dbReference>
<keyword evidence="2" id="KW-0227">DNA damage</keyword>
<feature type="domain" description="GIY-YIG" evidence="8">
    <location>
        <begin position="19"/>
        <end position="98"/>
    </location>
</feature>
<dbReference type="InterPro" id="IPR000305">
    <property type="entry name" value="GIY-YIG_endonuc"/>
</dbReference>
<dbReference type="Pfam" id="PF08459">
    <property type="entry name" value="UvrC_RNaseH_dom"/>
    <property type="match status" value="1"/>
</dbReference>
<dbReference type="AlphaFoldDB" id="A0A6J7EQQ3"/>
<dbReference type="GO" id="GO:0009381">
    <property type="term" value="F:excinuclease ABC activity"/>
    <property type="evidence" value="ECO:0007669"/>
    <property type="project" value="InterPro"/>
</dbReference>